<name>A0A8T2QTD6_CERRI</name>
<proteinExistence type="predicted"/>
<evidence type="ECO:0000313" key="2">
    <source>
        <dbReference type="Proteomes" id="UP000825935"/>
    </source>
</evidence>
<gene>
    <name evidence="1" type="ORF">KP509_32G025200</name>
</gene>
<dbReference type="AlphaFoldDB" id="A0A8T2QTD6"/>
<dbReference type="EMBL" id="CM035437">
    <property type="protein sequence ID" value="KAH7286858.1"/>
    <property type="molecule type" value="Genomic_DNA"/>
</dbReference>
<dbReference type="Proteomes" id="UP000825935">
    <property type="component" value="Chromosome 32"/>
</dbReference>
<comment type="caution">
    <text evidence="1">The sequence shown here is derived from an EMBL/GenBank/DDBJ whole genome shotgun (WGS) entry which is preliminary data.</text>
</comment>
<accession>A0A8T2QTD6</accession>
<reference evidence="1" key="1">
    <citation type="submission" date="2021-08" db="EMBL/GenBank/DDBJ databases">
        <title>WGS assembly of Ceratopteris richardii.</title>
        <authorList>
            <person name="Marchant D.B."/>
            <person name="Chen G."/>
            <person name="Jenkins J."/>
            <person name="Shu S."/>
            <person name="Leebens-Mack J."/>
            <person name="Grimwood J."/>
            <person name="Schmutz J."/>
            <person name="Soltis P."/>
            <person name="Soltis D."/>
            <person name="Chen Z.-H."/>
        </authorList>
    </citation>
    <scope>NUCLEOTIDE SEQUENCE</scope>
    <source>
        <strain evidence="1">Whitten #5841</strain>
        <tissue evidence="1">Leaf</tissue>
    </source>
</reference>
<keyword evidence="2" id="KW-1185">Reference proteome</keyword>
<evidence type="ECO:0000313" key="1">
    <source>
        <dbReference type="EMBL" id="KAH7286858.1"/>
    </source>
</evidence>
<protein>
    <submittedName>
        <fullName evidence="1">Uncharacterized protein</fullName>
    </submittedName>
</protein>
<organism evidence="1 2">
    <name type="scientific">Ceratopteris richardii</name>
    <name type="common">Triangle waterfern</name>
    <dbReference type="NCBI Taxonomy" id="49495"/>
    <lineage>
        <taxon>Eukaryota</taxon>
        <taxon>Viridiplantae</taxon>
        <taxon>Streptophyta</taxon>
        <taxon>Embryophyta</taxon>
        <taxon>Tracheophyta</taxon>
        <taxon>Polypodiopsida</taxon>
        <taxon>Polypodiidae</taxon>
        <taxon>Polypodiales</taxon>
        <taxon>Pteridineae</taxon>
        <taxon>Pteridaceae</taxon>
        <taxon>Parkerioideae</taxon>
        <taxon>Ceratopteris</taxon>
    </lineage>
</organism>
<sequence length="59" mass="6584">MDMMTVRSRLFKPSKCLRGSDLELRSELDGATMDHCSALQKQDHRFSVKLTVASVASTP</sequence>